<evidence type="ECO:0000256" key="4">
    <source>
        <dbReference type="ARBA" id="ARBA00022989"/>
    </source>
</evidence>
<dbReference type="Pfam" id="PF13567">
    <property type="entry name" value="DUF4131"/>
    <property type="match status" value="1"/>
</dbReference>
<protein>
    <submittedName>
        <fullName evidence="9">ComEC family competence protein</fullName>
    </submittedName>
</protein>
<evidence type="ECO:0000313" key="9">
    <source>
        <dbReference type="EMBL" id="NML66306.1"/>
    </source>
</evidence>
<name>A0A7Y0AFE8_9BACT</name>
<comment type="caution">
    <text evidence="9">The sequence shown here is derived from an EMBL/GenBank/DDBJ whole genome shotgun (WGS) entry which is preliminary data.</text>
</comment>
<dbReference type="Pfam" id="PF03772">
    <property type="entry name" value="Competence"/>
    <property type="match status" value="1"/>
</dbReference>
<evidence type="ECO:0000256" key="6">
    <source>
        <dbReference type="SAM" id="Phobius"/>
    </source>
</evidence>
<gene>
    <name evidence="9" type="ORF">HHL22_13925</name>
</gene>
<dbReference type="InterPro" id="IPR025405">
    <property type="entry name" value="DUF4131"/>
</dbReference>
<feature type="transmembrane region" description="Helical" evidence="6">
    <location>
        <begin position="346"/>
        <end position="363"/>
    </location>
</feature>
<evidence type="ECO:0000259" key="7">
    <source>
        <dbReference type="Pfam" id="PF03772"/>
    </source>
</evidence>
<feature type="transmembrane region" description="Helical" evidence="6">
    <location>
        <begin position="411"/>
        <end position="444"/>
    </location>
</feature>
<feature type="transmembrane region" description="Helical" evidence="6">
    <location>
        <begin position="464"/>
        <end position="493"/>
    </location>
</feature>
<accession>A0A7Y0AFE8</accession>
<feature type="transmembrane region" description="Helical" evidence="6">
    <location>
        <begin position="299"/>
        <end position="316"/>
    </location>
</feature>
<dbReference type="EMBL" id="JABBGH010000002">
    <property type="protein sequence ID" value="NML66306.1"/>
    <property type="molecule type" value="Genomic_DNA"/>
</dbReference>
<keyword evidence="4 6" id="KW-1133">Transmembrane helix</keyword>
<proteinExistence type="predicted"/>
<feature type="transmembrane region" description="Helical" evidence="6">
    <location>
        <begin position="59"/>
        <end position="78"/>
    </location>
</feature>
<feature type="transmembrane region" description="Helical" evidence="6">
    <location>
        <begin position="514"/>
        <end position="532"/>
    </location>
</feature>
<feature type="domain" description="DUF4131" evidence="8">
    <location>
        <begin position="35"/>
        <end position="198"/>
    </location>
</feature>
<evidence type="ECO:0000259" key="8">
    <source>
        <dbReference type="Pfam" id="PF13567"/>
    </source>
</evidence>
<feature type="transmembrane region" description="Helical" evidence="6">
    <location>
        <begin position="9"/>
        <end position="28"/>
    </location>
</feature>
<evidence type="ECO:0000256" key="1">
    <source>
        <dbReference type="ARBA" id="ARBA00004651"/>
    </source>
</evidence>
<dbReference type="AlphaFoldDB" id="A0A7Y0AFE8"/>
<evidence type="ECO:0000256" key="2">
    <source>
        <dbReference type="ARBA" id="ARBA00022475"/>
    </source>
</evidence>
<dbReference type="NCBIfam" id="TIGR00360">
    <property type="entry name" value="ComEC_N-term"/>
    <property type="match status" value="1"/>
</dbReference>
<evidence type="ECO:0000256" key="5">
    <source>
        <dbReference type="ARBA" id="ARBA00023136"/>
    </source>
</evidence>
<dbReference type="PANTHER" id="PTHR30619">
    <property type="entry name" value="DNA INTERNALIZATION/COMPETENCE PROTEIN COMEC/REC2"/>
    <property type="match status" value="1"/>
</dbReference>
<feature type="domain" description="ComEC/Rec2-related protein" evidence="7">
    <location>
        <begin position="243"/>
        <end position="547"/>
    </location>
</feature>
<dbReference type="InterPro" id="IPR004477">
    <property type="entry name" value="ComEC_N"/>
</dbReference>
<dbReference type="Proteomes" id="UP000559626">
    <property type="component" value="Unassembled WGS sequence"/>
</dbReference>
<feature type="transmembrane region" description="Helical" evidence="6">
    <location>
        <begin position="34"/>
        <end position="52"/>
    </location>
</feature>
<evidence type="ECO:0000256" key="3">
    <source>
        <dbReference type="ARBA" id="ARBA00022692"/>
    </source>
</evidence>
<keyword evidence="2" id="KW-1003">Cell membrane</keyword>
<dbReference type="InterPro" id="IPR052159">
    <property type="entry name" value="Competence_DNA_uptake"/>
</dbReference>
<keyword evidence="10" id="KW-1185">Reference proteome</keyword>
<keyword evidence="3 6" id="KW-0812">Transmembrane</keyword>
<sequence length="765" mass="83451">MLPWSIAPFLRLAAAFMLGVAGYLYLGQGWAGSAAPWALGLVGLYVLAWFYSQRQRGPAATDAVGLLGLVAVAALGFARTQASTESRRPDHIGHVVPRIEYYRAVVDEAPVVRPATFATTLRVTAVRVAGRWQEATGGVRISVPRYEPGAAVPAPHYGEQWLVRGTPEASRGPANPGEFDYRQYLRYHQIYFSQFVHPGQYQVLGYAPRSLLVAASQRAAGQLDSVFRRYVPGRREYAIGTALVLGFKDDIDKGTRQAYADTGTTHIMAVSGLQVGLLFAALQWLLARVPLGGSVARRRLLTAGLGLGLIWSYALLTGLSASVLRATVMFTLVIIGQAFERQSNSLNTLCAAAFLLLLYNPYLLCDVGFQLSFGAVLSIIYGQPRLARLLDARSFFLERRRSYQPHWVQKSWGAAATLADAAWQLTVLSLAAQVVTFPLGLYYFHQFPLSFLLSNLFAVPISSLAVYVGVALLAVKGLVALLALGLPALAPWLDYLPRAGGWVFEKLIWLFNEYIFWVGRLLPGAVVGGVHLSQGQTLLIYLLIGSMVAFVASRRLAWAGAAVAVLAAYSGSRVAEARAVAPRRELVVYSIPHRSVLGFWQGAAPEFVTLDSLPLSETERTYRLLPSLIQRRTPRARYCVGWRGSQVPARAVAPPDSAEAARRYPPAPLVLARWHGLRVAVVSGTLRRLAGAAAYPADVVVLRRNAYLPPGALAAHFGPRAQVVFDASCQRWYVARQDSTLRAAGFRPWDVSRRGAYVRALPAGQ</sequence>
<dbReference type="PANTHER" id="PTHR30619:SF1">
    <property type="entry name" value="RECOMBINATION PROTEIN 2"/>
    <property type="match status" value="1"/>
</dbReference>
<evidence type="ECO:0000313" key="10">
    <source>
        <dbReference type="Proteomes" id="UP000559626"/>
    </source>
</evidence>
<organism evidence="9 10">
    <name type="scientific">Hymenobacter polaris</name>
    <dbReference type="NCBI Taxonomy" id="2682546"/>
    <lineage>
        <taxon>Bacteria</taxon>
        <taxon>Pseudomonadati</taxon>
        <taxon>Bacteroidota</taxon>
        <taxon>Cytophagia</taxon>
        <taxon>Cytophagales</taxon>
        <taxon>Hymenobacteraceae</taxon>
        <taxon>Hymenobacter</taxon>
    </lineage>
</organism>
<feature type="transmembrane region" description="Helical" evidence="6">
    <location>
        <begin position="538"/>
        <end position="569"/>
    </location>
</feature>
<dbReference type="RefSeq" id="WP_169531956.1">
    <property type="nucleotide sequence ID" value="NZ_JABBGH010000002.1"/>
</dbReference>
<comment type="subcellular location">
    <subcellularLocation>
        <location evidence="1">Cell membrane</location>
        <topology evidence="1">Multi-pass membrane protein</topology>
    </subcellularLocation>
</comment>
<reference evidence="9 10" key="1">
    <citation type="submission" date="2020-04" db="EMBL/GenBank/DDBJ databases">
        <title>Hymenobacter polaris sp. nov., isolated from Arctic soil.</title>
        <authorList>
            <person name="Dahal R.H."/>
        </authorList>
    </citation>
    <scope>NUCLEOTIDE SEQUENCE [LARGE SCALE GENOMIC DNA]</scope>
    <source>
        <strain evidence="9 10">RP-2-7</strain>
    </source>
</reference>
<dbReference type="GO" id="GO:0005886">
    <property type="term" value="C:plasma membrane"/>
    <property type="evidence" value="ECO:0007669"/>
    <property type="project" value="UniProtKB-SubCell"/>
</dbReference>
<keyword evidence="5 6" id="KW-0472">Membrane</keyword>
<feature type="transmembrane region" description="Helical" evidence="6">
    <location>
        <begin position="267"/>
        <end position="287"/>
    </location>
</feature>